<dbReference type="EMBL" id="JQEC01000015">
    <property type="protein sequence ID" value="KGJ95182.1"/>
    <property type="molecule type" value="Genomic_DNA"/>
</dbReference>
<reference evidence="1 2" key="1">
    <citation type="submission" date="2014-08" db="EMBL/GenBank/DDBJ databases">
        <title>Genomic and Phenotypic Diversity of Colwellia psychrerythraea strains from Disparate Marine Basins.</title>
        <authorList>
            <person name="Techtmann S.M."/>
            <person name="Stelling S.C."/>
            <person name="Utturkar S.M."/>
            <person name="Alshibli N."/>
            <person name="Harris A."/>
            <person name="Brown S.D."/>
            <person name="Hazen T.C."/>
        </authorList>
    </citation>
    <scope>NUCLEOTIDE SEQUENCE [LARGE SCALE GENOMIC DNA]</scope>
    <source>
        <strain evidence="1 2">GAB14E</strain>
    </source>
</reference>
<organism evidence="1 2">
    <name type="scientific">Colwellia psychrerythraea</name>
    <name type="common">Vibrio psychroerythus</name>
    <dbReference type="NCBI Taxonomy" id="28229"/>
    <lineage>
        <taxon>Bacteria</taxon>
        <taxon>Pseudomonadati</taxon>
        <taxon>Pseudomonadota</taxon>
        <taxon>Gammaproteobacteria</taxon>
        <taxon>Alteromonadales</taxon>
        <taxon>Colwelliaceae</taxon>
        <taxon>Colwellia</taxon>
    </lineage>
</organism>
<dbReference type="RefSeq" id="WP_033081636.1">
    <property type="nucleotide sequence ID" value="NZ_JQEC01000015.1"/>
</dbReference>
<gene>
    <name evidence="1" type="ORF">GAB14E_1964</name>
</gene>
<dbReference type="Proteomes" id="UP000029868">
    <property type="component" value="Unassembled WGS sequence"/>
</dbReference>
<sequence>MNKCIFSLFLVVILTACTSKDLYQIGQDYQKSECVNQAQTGEQHVECNKVISKSYEEYEKERKEIVNQ</sequence>
<comment type="caution">
    <text evidence="1">The sequence shown here is derived from an EMBL/GenBank/DDBJ whole genome shotgun (WGS) entry which is preliminary data.</text>
</comment>
<dbReference type="OrthoDB" id="6387823at2"/>
<accession>A0A099KZC6</accession>
<evidence type="ECO:0000313" key="1">
    <source>
        <dbReference type="EMBL" id="KGJ95182.1"/>
    </source>
</evidence>
<dbReference type="PROSITE" id="PS51257">
    <property type="entry name" value="PROKAR_LIPOPROTEIN"/>
    <property type="match status" value="1"/>
</dbReference>
<protein>
    <recommendedName>
        <fullName evidence="3">Lipoprotein</fullName>
    </recommendedName>
</protein>
<name>A0A099KZC6_COLPS</name>
<evidence type="ECO:0000313" key="2">
    <source>
        <dbReference type="Proteomes" id="UP000029868"/>
    </source>
</evidence>
<proteinExistence type="predicted"/>
<dbReference type="AlphaFoldDB" id="A0A099KZC6"/>
<evidence type="ECO:0008006" key="3">
    <source>
        <dbReference type="Google" id="ProtNLM"/>
    </source>
</evidence>